<feature type="signal peptide" evidence="2">
    <location>
        <begin position="1"/>
        <end position="18"/>
    </location>
</feature>
<feature type="region of interest" description="Disordered" evidence="1">
    <location>
        <begin position="40"/>
        <end position="74"/>
    </location>
</feature>
<keyword evidence="2" id="KW-0732">Signal</keyword>
<organism evidence="3">
    <name type="scientific">Ixodes ricinus</name>
    <name type="common">Common tick</name>
    <name type="synonym">Acarus ricinus</name>
    <dbReference type="NCBI Taxonomy" id="34613"/>
    <lineage>
        <taxon>Eukaryota</taxon>
        <taxon>Metazoa</taxon>
        <taxon>Ecdysozoa</taxon>
        <taxon>Arthropoda</taxon>
        <taxon>Chelicerata</taxon>
        <taxon>Arachnida</taxon>
        <taxon>Acari</taxon>
        <taxon>Parasitiformes</taxon>
        <taxon>Ixodida</taxon>
        <taxon>Ixodoidea</taxon>
        <taxon>Ixodidae</taxon>
        <taxon>Ixodinae</taxon>
        <taxon>Ixodes</taxon>
    </lineage>
</organism>
<reference evidence="3" key="1">
    <citation type="submission" date="2019-12" db="EMBL/GenBank/DDBJ databases">
        <title>An insight into the sialome of adult female Ixodes ricinus ticks feeding for 6 days.</title>
        <authorList>
            <person name="Perner J."/>
            <person name="Ribeiro J.M.C."/>
        </authorList>
    </citation>
    <scope>NUCLEOTIDE SEQUENCE</scope>
    <source>
        <strain evidence="3">Semi-engorged</strain>
        <tissue evidence="3">Salivary glands</tissue>
    </source>
</reference>
<protein>
    <submittedName>
        <fullName evidence="3">Putative secreted protein</fullName>
    </submittedName>
</protein>
<accession>A0A6B0UC47</accession>
<feature type="chain" id="PRO_5025409742" evidence="2">
    <location>
        <begin position="19"/>
        <end position="90"/>
    </location>
</feature>
<sequence>MLFRLFGLLLLLLFAAAAAPSKCGRIPMLSAMAPPARANCLSGGEESGTGPVRRHGGMNAECGPSDGGKLAPRSGQHVQISIPVKLHRPS</sequence>
<evidence type="ECO:0000256" key="1">
    <source>
        <dbReference type="SAM" id="MobiDB-lite"/>
    </source>
</evidence>
<proteinExistence type="predicted"/>
<dbReference type="AlphaFoldDB" id="A0A6B0UC47"/>
<evidence type="ECO:0000313" key="3">
    <source>
        <dbReference type="EMBL" id="MXU86225.1"/>
    </source>
</evidence>
<evidence type="ECO:0000256" key="2">
    <source>
        <dbReference type="SAM" id="SignalP"/>
    </source>
</evidence>
<dbReference type="EMBL" id="GIFC01004142">
    <property type="protein sequence ID" value="MXU86225.1"/>
    <property type="molecule type" value="Transcribed_RNA"/>
</dbReference>
<name>A0A6B0UC47_IXORI</name>